<protein>
    <submittedName>
        <fullName evidence="1">Membrane protein</fullName>
    </submittedName>
</protein>
<name>A0ABP3A0E8_MYCUL</name>
<organism evidence="1 2">
    <name type="scientific">Mycobacterium ulcerans str. Harvey</name>
    <dbReference type="NCBI Taxonomy" id="1299332"/>
    <lineage>
        <taxon>Bacteria</taxon>
        <taxon>Bacillati</taxon>
        <taxon>Actinomycetota</taxon>
        <taxon>Actinomycetes</taxon>
        <taxon>Mycobacteriales</taxon>
        <taxon>Mycobacteriaceae</taxon>
        <taxon>Mycobacterium</taxon>
        <taxon>Mycobacterium ulcerans group</taxon>
    </lineage>
</organism>
<evidence type="ECO:0000313" key="2">
    <source>
        <dbReference type="Proteomes" id="UP000020681"/>
    </source>
</evidence>
<dbReference type="Proteomes" id="UP000020681">
    <property type="component" value="Unassembled WGS sequence"/>
</dbReference>
<comment type="caution">
    <text evidence="1">The sequence shown here is derived from an EMBL/GenBank/DDBJ whole genome shotgun (WGS) entry which is preliminary data.</text>
</comment>
<keyword evidence="2" id="KW-1185">Reference proteome</keyword>
<gene>
    <name evidence="1" type="ORF">I551_8431</name>
</gene>
<sequence length="40" mass="3791">MGGVQTDAGKGVGQPHLVTGVCGVGVIVSLVGGWSGRVGV</sequence>
<reference evidence="1 2" key="1">
    <citation type="submission" date="2014-01" db="EMBL/GenBank/DDBJ databases">
        <authorList>
            <person name="Dobos K."/>
            <person name="Lenaerts A."/>
            <person name="Ordway D."/>
            <person name="DeGroote M.A."/>
            <person name="Parker T."/>
            <person name="Sizemore C."/>
            <person name="Tallon L.J."/>
            <person name="Sadzewicz L.K."/>
            <person name="Sengamalay N."/>
            <person name="Fraser C.M."/>
            <person name="Hine E."/>
            <person name="Shefchek K.A."/>
            <person name="Das S.P."/>
            <person name="Tettelin H."/>
        </authorList>
    </citation>
    <scope>NUCLEOTIDE SEQUENCE [LARGE SCALE GENOMIC DNA]</scope>
    <source>
        <strain evidence="1 2">Harvey</strain>
    </source>
</reference>
<accession>A0ABP3A0E8</accession>
<proteinExistence type="predicted"/>
<dbReference type="EMBL" id="JAOL01000209">
    <property type="protein sequence ID" value="EUA85093.1"/>
    <property type="molecule type" value="Genomic_DNA"/>
</dbReference>
<evidence type="ECO:0000313" key="1">
    <source>
        <dbReference type="EMBL" id="EUA85093.1"/>
    </source>
</evidence>